<dbReference type="Gene3D" id="3.40.50.12370">
    <property type="match status" value="1"/>
</dbReference>
<accession>A0ABY6MM67</accession>
<organism evidence="3 4">
    <name type="scientific">Caldimonas aquatica</name>
    <dbReference type="NCBI Taxonomy" id="376175"/>
    <lineage>
        <taxon>Bacteria</taxon>
        <taxon>Pseudomonadati</taxon>
        <taxon>Pseudomonadota</taxon>
        <taxon>Betaproteobacteria</taxon>
        <taxon>Burkholderiales</taxon>
        <taxon>Sphaerotilaceae</taxon>
        <taxon>Caldimonas</taxon>
    </lineage>
</organism>
<evidence type="ECO:0000256" key="1">
    <source>
        <dbReference type="ARBA" id="ARBA00008791"/>
    </source>
</evidence>
<evidence type="ECO:0000313" key="4">
    <source>
        <dbReference type="Proteomes" id="UP001163266"/>
    </source>
</evidence>
<dbReference type="Pfam" id="PF00582">
    <property type="entry name" value="Usp"/>
    <property type="match status" value="1"/>
</dbReference>
<dbReference type="PANTHER" id="PTHR46268:SF15">
    <property type="entry name" value="UNIVERSAL STRESS PROTEIN HP_0031"/>
    <property type="match status" value="1"/>
</dbReference>
<comment type="similarity">
    <text evidence="1">Belongs to the universal stress protein A family.</text>
</comment>
<dbReference type="SUPFAM" id="SSF52402">
    <property type="entry name" value="Adenine nucleotide alpha hydrolases-like"/>
    <property type="match status" value="2"/>
</dbReference>
<dbReference type="PANTHER" id="PTHR46268">
    <property type="entry name" value="STRESS RESPONSE PROTEIN NHAX"/>
    <property type="match status" value="1"/>
</dbReference>
<proteinExistence type="inferred from homology"/>
<evidence type="ECO:0000259" key="2">
    <source>
        <dbReference type="Pfam" id="PF00582"/>
    </source>
</evidence>
<feature type="domain" description="UspA" evidence="2">
    <location>
        <begin position="153"/>
        <end position="275"/>
    </location>
</feature>
<evidence type="ECO:0000313" key="3">
    <source>
        <dbReference type="EMBL" id="UZD53608.1"/>
    </source>
</evidence>
<dbReference type="RefSeq" id="WP_264891191.1">
    <property type="nucleotide sequence ID" value="NZ_CP110257.1"/>
</dbReference>
<protein>
    <submittedName>
        <fullName evidence="3">Universal stress protein</fullName>
    </submittedName>
</protein>
<dbReference type="InterPro" id="IPR006015">
    <property type="entry name" value="Universal_stress_UspA"/>
</dbReference>
<keyword evidence="4" id="KW-1185">Reference proteome</keyword>
<dbReference type="EMBL" id="CP110257">
    <property type="protein sequence ID" value="UZD53608.1"/>
    <property type="molecule type" value="Genomic_DNA"/>
</dbReference>
<reference evidence="3" key="1">
    <citation type="submission" date="2022-10" db="EMBL/GenBank/DDBJ databases">
        <title>Complete genome sequence of Schlegelella aquatica LMG 23380.</title>
        <authorList>
            <person name="Musilova J."/>
            <person name="Kourilova X."/>
            <person name="Bezdicek M."/>
            <person name="Hermankova K."/>
            <person name="Obruca S."/>
            <person name="Sedlar K."/>
        </authorList>
    </citation>
    <scope>NUCLEOTIDE SEQUENCE</scope>
    <source>
        <strain evidence="3">LMG 23380</strain>
    </source>
</reference>
<dbReference type="CDD" id="cd00293">
    <property type="entry name" value="USP-like"/>
    <property type="match status" value="1"/>
</dbReference>
<dbReference type="InterPro" id="IPR006016">
    <property type="entry name" value="UspA"/>
</dbReference>
<name>A0ABY6MM67_9BURK</name>
<sequence length="276" mass="29563">MNHVKTVLVHIDAGPYGPARLRTARQVASQFGARLHALYAVTPAYAALAIDLAAGAASGTVGQAIDDDRLEAARKLKQHVAAEPGAAFEWHEARTLPYSAVTRQARYADLLVLGQYDPQEPSPGVPPDFVESVLIASGRPALVLPYVNTGKTMATRVLVAWKETAEAARAVSAALPFLQRAERVHVAHWGDEEPDDVSQPLDILAYLHAHGVRAEMHRHAAAGAEVGDLMQSLAADLSADLLVMGCYGHARAREWVLGGASRTVLRSMTLPVLMAH</sequence>
<gene>
    <name evidence="3" type="ORF">OMP39_07780</name>
</gene>
<dbReference type="PRINTS" id="PR01438">
    <property type="entry name" value="UNVRSLSTRESS"/>
</dbReference>
<dbReference type="Proteomes" id="UP001163266">
    <property type="component" value="Chromosome"/>
</dbReference>